<comment type="similarity">
    <text evidence="1 3">Belongs to the peptidase A1 family.</text>
</comment>
<dbReference type="InterPro" id="IPR021109">
    <property type="entry name" value="Peptidase_aspartic_dom_sf"/>
</dbReference>
<dbReference type="EMBL" id="KL197711">
    <property type="protein sequence ID" value="KDQ62634.1"/>
    <property type="molecule type" value="Genomic_DNA"/>
</dbReference>
<dbReference type="Pfam" id="PF00026">
    <property type="entry name" value="Asp"/>
    <property type="match status" value="1"/>
</dbReference>
<dbReference type="SUPFAM" id="SSF50630">
    <property type="entry name" value="Acid proteases"/>
    <property type="match status" value="1"/>
</dbReference>
<feature type="compositionally biased region" description="Basic and acidic residues" evidence="4">
    <location>
        <begin position="517"/>
        <end position="526"/>
    </location>
</feature>
<feature type="region of interest" description="Disordered" evidence="4">
    <location>
        <begin position="33"/>
        <end position="53"/>
    </location>
</feature>
<organism evidence="8 9">
    <name type="scientific">Jaapia argillacea MUCL 33604</name>
    <dbReference type="NCBI Taxonomy" id="933084"/>
    <lineage>
        <taxon>Eukaryota</taxon>
        <taxon>Fungi</taxon>
        <taxon>Dikarya</taxon>
        <taxon>Basidiomycota</taxon>
        <taxon>Agaricomycotina</taxon>
        <taxon>Agaricomycetes</taxon>
        <taxon>Agaricomycetidae</taxon>
        <taxon>Jaapiales</taxon>
        <taxon>Jaapiaceae</taxon>
        <taxon>Jaapia</taxon>
    </lineage>
</organism>
<dbReference type="PRINTS" id="PR00792">
    <property type="entry name" value="PEPSIN"/>
</dbReference>
<dbReference type="AlphaFoldDB" id="A0A067Q6N6"/>
<keyword evidence="9" id="KW-1185">Reference proteome</keyword>
<dbReference type="PROSITE" id="PS51767">
    <property type="entry name" value="PEPTIDASE_A1"/>
    <property type="match status" value="1"/>
</dbReference>
<name>A0A067Q6N6_9AGAM</name>
<evidence type="ECO:0000256" key="2">
    <source>
        <dbReference type="ARBA" id="ARBA00022750"/>
    </source>
</evidence>
<evidence type="ECO:0000256" key="4">
    <source>
        <dbReference type="SAM" id="MobiDB-lite"/>
    </source>
</evidence>
<keyword evidence="5" id="KW-0472">Membrane</keyword>
<dbReference type="PANTHER" id="PTHR47966">
    <property type="entry name" value="BETA-SITE APP-CLEAVING ENZYME, ISOFORM A-RELATED"/>
    <property type="match status" value="1"/>
</dbReference>
<dbReference type="Proteomes" id="UP000027265">
    <property type="component" value="Unassembled WGS sequence"/>
</dbReference>
<dbReference type="Gene3D" id="2.40.70.10">
    <property type="entry name" value="Acid Proteases"/>
    <property type="match status" value="2"/>
</dbReference>
<evidence type="ECO:0000256" key="6">
    <source>
        <dbReference type="SAM" id="SignalP"/>
    </source>
</evidence>
<protein>
    <recommendedName>
        <fullName evidence="7">Peptidase A1 domain-containing protein</fullName>
    </recommendedName>
</protein>
<evidence type="ECO:0000256" key="3">
    <source>
        <dbReference type="RuleBase" id="RU000454"/>
    </source>
</evidence>
<keyword evidence="3" id="KW-0378">Hydrolase</keyword>
<dbReference type="OrthoDB" id="15189at2759"/>
<proteinExistence type="inferred from homology"/>
<evidence type="ECO:0000256" key="1">
    <source>
        <dbReference type="ARBA" id="ARBA00007447"/>
    </source>
</evidence>
<dbReference type="CDD" id="cd05471">
    <property type="entry name" value="pepsin_like"/>
    <property type="match status" value="1"/>
</dbReference>
<evidence type="ECO:0000256" key="5">
    <source>
        <dbReference type="SAM" id="Phobius"/>
    </source>
</evidence>
<dbReference type="GO" id="GO:0006508">
    <property type="term" value="P:proteolysis"/>
    <property type="evidence" value="ECO:0007669"/>
    <property type="project" value="UniProtKB-KW"/>
</dbReference>
<dbReference type="PROSITE" id="PS00141">
    <property type="entry name" value="ASP_PROTEASE"/>
    <property type="match status" value="1"/>
</dbReference>
<evidence type="ECO:0000313" key="9">
    <source>
        <dbReference type="Proteomes" id="UP000027265"/>
    </source>
</evidence>
<keyword evidence="6" id="KW-0732">Signal</keyword>
<feature type="chain" id="PRO_5001647315" description="Peptidase A1 domain-containing protein" evidence="6">
    <location>
        <begin position="20"/>
        <end position="560"/>
    </location>
</feature>
<dbReference type="InterPro" id="IPR001969">
    <property type="entry name" value="Aspartic_peptidase_AS"/>
</dbReference>
<keyword evidence="3" id="KW-0645">Protease</keyword>
<dbReference type="InterPro" id="IPR033121">
    <property type="entry name" value="PEPTIDASE_A1"/>
</dbReference>
<evidence type="ECO:0000259" key="7">
    <source>
        <dbReference type="PROSITE" id="PS51767"/>
    </source>
</evidence>
<reference evidence="9" key="1">
    <citation type="journal article" date="2014" name="Proc. Natl. Acad. Sci. U.S.A.">
        <title>Extensive sampling of basidiomycete genomes demonstrates inadequacy of the white-rot/brown-rot paradigm for wood decay fungi.</title>
        <authorList>
            <person name="Riley R."/>
            <person name="Salamov A.A."/>
            <person name="Brown D.W."/>
            <person name="Nagy L.G."/>
            <person name="Floudas D."/>
            <person name="Held B.W."/>
            <person name="Levasseur A."/>
            <person name="Lombard V."/>
            <person name="Morin E."/>
            <person name="Otillar R."/>
            <person name="Lindquist E.A."/>
            <person name="Sun H."/>
            <person name="LaButti K.M."/>
            <person name="Schmutz J."/>
            <person name="Jabbour D."/>
            <person name="Luo H."/>
            <person name="Baker S.E."/>
            <person name="Pisabarro A.G."/>
            <person name="Walton J.D."/>
            <person name="Blanchette R.A."/>
            <person name="Henrissat B."/>
            <person name="Martin F."/>
            <person name="Cullen D."/>
            <person name="Hibbett D.S."/>
            <person name="Grigoriev I.V."/>
        </authorList>
    </citation>
    <scope>NUCLEOTIDE SEQUENCE [LARGE SCALE GENOMIC DNA]</scope>
    <source>
        <strain evidence="9">MUCL 33604</strain>
    </source>
</reference>
<evidence type="ECO:0000313" key="8">
    <source>
        <dbReference type="EMBL" id="KDQ62634.1"/>
    </source>
</evidence>
<feature type="region of interest" description="Disordered" evidence="4">
    <location>
        <begin position="435"/>
        <end position="457"/>
    </location>
</feature>
<dbReference type="InParanoid" id="A0A067Q6N6"/>
<dbReference type="InterPro" id="IPR034164">
    <property type="entry name" value="Pepsin-like_dom"/>
</dbReference>
<sequence>MRSLIQLCLFFLALDRVHSIKFPFHVRSTTGFSRHHTNGHGRRATINGTTTANPGTVPIANTHNAEYITNITLNGVSVPVMLDTGSSDLWVAENIPNAKDTGKAAKLSYAVGQANGDIWTAQLTFDDYTVNDQAFLMVTNTSSFSMDITAQGFNGLVGLGPNTGSVIRDKMDSSAGDSMINRIFSQNASTSNFISFILDRQGDPTQPYTGQLTVSEVVPGLENITSMTKISVEKVHKLTDVDQHWQILTDVNGVIGPDGNPIVIKSIAPAAPSGQLVAVLDSGYTLPQVPRAMSDAIYGRVQGAVYDVNSGVWTIPCDQLINISFVFGGVTYPIHPLDTSSSDFGMTDASGNPVCVGAFQPITSAFSLLGEYDMILGMAFLRNTYTLLNYGDFIESSTTSNADPYVQLLSMTDPTVAHADFVKVRMGGVDTSGDAAHALLPPSEAKTSPETAEEKKQEMQEKILSRWPYIFVGCLAFVIICVGLCVWRCCCRRKKGAAGGKGEKGGLEEGMLGLSGRKRDSYRPLEDSSPSMHGHNVSMQNLSLSGGEHGEYQQSYSVRY</sequence>
<feature type="signal peptide" evidence="6">
    <location>
        <begin position="1"/>
        <end position="19"/>
    </location>
</feature>
<keyword evidence="2 3" id="KW-0064">Aspartyl protease</keyword>
<dbReference type="GO" id="GO:0004190">
    <property type="term" value="F:aspartic-type endopeptidase activity"/>
    <property type="evidence" value="ECO:0007669"/>
    <property type="project" value="UniProtKB-KW"/>
</dbReference>
<dbReference type="HOGENOM" id="CLU_013253_8_0_1"/>
<dbReference type="PANTHER" id="PTHR47966:SF73">
    <property type="entry name" value="PEPTIDASE A1 DOMAIN-CONTAINING PROTEIN"/>
    <property type="match status" value="1"/>
</dbReference>
<keyword evidence="5" id="KW-1133">Transmembrane helix</keyword>
<gene>
    <name evidence="8" type="ORF">JAAARDRAFT_54556</name>
</gene>
<accession>A0A067Q6N6</accession>
<dbReference type="InterPro" id="IPR001461">
    <property type="entry name" value="Aspartic_peptidase_A1"/>
</dbReference>
<feature type="region of interest" description="Disordered" evidence="4">
    <location>
        <begin position="495"/>
        <end position="560"/>
    </location>
</feature>
<feature type="domain" description="Peptidase A1" evidence="7">
    <location>
        <begin position="67"/>
        <end position="402"/>
    </location>
</feature>
<feature type="transmembrane region" description="Helical" evidence="5">
    <location>
        <begin position="467"/>
        <end position="487"/>
    </location>
</feature>
<keyword evidence="5" id="KW-0812">Transmembrane</keyword>
<feature type="compositionally biased region" description="Basic residues" evidence="4">
    <location>
        <begin position="33"/>
        <end position="43"/>
    </location>
</feature>